<accession>A0A8W8M5U8</accession>
<sequence>MLIKFFLWMTLILISSDQIQGESSKCSYPYSKVGPYCYYISTSAASWDEAYVKCVNKGGYLANIETFNEFMVLRSWIAGLNSGHHYSIGGREIQDGDWRWVKDGDSFMKMSHYVFGPTEPNGSKSRPEKCTALYTAVRYYVVDLSCNSVTSGLNNGQSYSIGGRKKDGVWEWVKDGRFSKMSYFVFSPSEPDGSKSEPENCVAIGSDSHYYVYDFSCNSVVRYICEK</sequence>
<dbReference type="Pfam" id="PF00059">
    <property type="entry name" value="Lectin_C"/>
    <property type="match status" value="2"/>
</dbReference>
<dbReference type="InterPro" id="IPR016187">
    <property type="entry name" value="CTDL_fold"/>
</dbReference>
<dbReference type="EnsemblMetazoa" id="G31903.1">
    <property type="protein sequence ID" value="G31903.1:cds"/>
    <property type="gene ID" value="G31903"/>
</dbReference>
<keyword evidence="1" id="KW-0732">Signal</keyword>
<dbReference type="SMART" id="SM00034">
    <property type="entry name" value="CLECT"/>
    <property type="match status" value="1"/>
</dbReference>
<dbReference type="Proteomes" id="UP000005408">
    <property type="component" value="Unassembled WGS sequence"/>
</dbReference>
<keyword evidence="4" id="KW-1185">Reference proteome</keyword>
<dbReference type="PROSITE" id="PS50041">
    <property type="entry name" value="C_TYPE_LECTIN_2"/>
    <property type="match status" value="2"/>
</dbReference>
<reference evidence="3" key="1">
    <citation type="submission" date="2022-08" db="UniProtKB">
        <authorList>
            <consortium name="EnsemblMetazoa"/>
        </authorList>
    </citation>
    <scope>IDENTIFICATION</scope>
    <source>
        <strain evidence="3">05x7-T-G4-1.051#20</strain>
    </source>
</reference>
<evidence type="ECO:0000259" key="2">
    <source>
        <dbReference type="PROSITE" id="PS50041"/>
    </source>
</evidence>
<feature type="chain" id="PRO_5036442366" description="C-type lectin domain-containing protein" evidence="1">
    <location>
        <begin position="22"/>
        <end position="227"/>
    </location>
</feature>
<proteinExistence type="predicted"/>
<organism evidence="3 4">
    <name type="scientific">Magallana gigas</name>
    <name type="common">Pacific oyster</name>
    <name type="synonym">Crassostrea gigas</name>
    <dbReference type="NCBI Taxonomy" id="29159"/>
    <lineage>
        <taxon>Eukaryota</taxon>
        <taxon>Metazoa</taxon>
        <taxon>Spiralia</taxon>
        <taxon>Lophotrochozoa</taxon>
        <taxon>Mollusca</taxon>
        <taxon>Bivalvia</taxon>
        <taxon>Autobranchia</taxon>
        <taxon>Pteriomorphia</taxon>
        <taxon>Ostreida</taxon>
        <taxon>Ostreoidea</taxon>
        <taxon>Ostreidae</taxon>
        <taxon>Magallana</taxon>
    </lineage>
</organism>
<feature type="signal peptide" evidence="1">
    <location>
        <begin position="1"/>
        <end position="21"/>
    </location>
</feature>
<dbReference type="Gene3D" id="3.10.100.10">
    <property type="entry name" value="Mannose-Binding Protein A, subunit A"/>
    <property type="match status" value="2"/>
</dbReference>
<feature type="domain" description="C-type lectin" evidence="2">
    <location>
        <begin position="152"/>
        <end position="226"/>
    </location>
</feature>
<dbReference type="CDD" id="cd00037">
    <property type="entry name" value="CLECT"/>
    <property type="match status" value="1"/>
</dbReference>
<feature type="domain" description="C-type lectin" evidence="2">
    <location>
        <begin position="33"/>
        <end position="147"/>
    </location>
</feature>
<name>A0A8W8M5U8_MAGGI</name>
<dbReference type="PANTHER" id="PTHR22803">
    <property type="entry name" value="MANNOSE, PHOSPHOLIPASE, LECTIN RECEPTOR RELATED"/>
    <property type="match status" value="1"/>
</dbReference>
<protein>
    <recommendedName>
        <fullName evidence="2">C-type lectin domain-containing protein</fullName>
    </recommendedName>
</protein>
<dbReference type="InterPro" id="IPR050111">
    <property type="entry name" value="C-type_lectin/snaclec_domain"/>
</dbReference>
<dbReference type="SUPFAM" id="SSF56436">
    <property type="entry name" value="C-type lectin-like"/>
    <property type="match status" value="2"/>
</dbReference>
<evidence type="ECO:0000313" key="3">
    <source>
        <dbReference type="EnsemblMetazoa" id="G31903.1:cds"/>
    </source>
</evidence>
<dbReference type="InterPro" id="IPR001304">
    <property type="entry name" value="C-type_lectin-like"/>
</dbReference>
<dbReference type="InterPro" id="IPR016186">
    <property type="entry name" value="C-type_lectin-like/link_sf"/>
</dbReference>
<evidence type="ECO:0000256" key="1">
    <source>
        <dbReference type="SAM" id="SignalP"/>
    </source>
</evidence>
<dbReference type="AlphaFoldDB" id="A0A8W8M5U8"/>
<evidence type="ECO:0000313" key="4">
    <source>
        <dbReference type="Proteomes" id="UP000005408"/>
    </source>
</evidence>